<sequence length="372" mass="39812">MDFTYNEEQRMLADSLRKLVSDAWTLEARRARSERAELDRGAWGMLVDLGVAGLLVPQEQGGFGESPATLLATQFELGRGLVGEPVIPSSVMATVLLSDSSNHQIRDNCLPAMAEGSMICAMAWLEDDQRNATEPADTSAEVSGSGFVVSGAKKLAWGAGQADRIIVSAVLGAEPALFLVPSDAAGLAVRDYPTMDGYRCASVTLDAVQLPAQALVASGANARRALAAAMDYGVAAICAHAAGAIERLVEITIEYLKTRRQFGRPLAEFQVLQHRLADMLIKQEVAISMAYVAARALSETDLAERRRLLSAAKVAVADAGRYVGQSAVQLHGGMGMTRELEVGDYFKRLTFAGYLLGDTDFHLSRMEAETVG</sequence>
<dbReference type="InterPro" id="IPR046373">
    <property type="entry name" value="Acyl-CoA_Oxase/DH_mid-dom_sf"/>
</dbReference>
<dbReference type="AlphaFoldDB" id="A0A853F672"/>
<dbReference type="Gene3D" id="1.10.540.10">
    <property type="entry name" value="Acyl-CoA dehydrogenase/oxidase, N-terminal domain"/>
    <property type="match status" value="1"/>
</dbReference>
<comment type="similarity">
    <text evidence="2">Belongs to the acyl-CoA dehydrogenase family.</text>
</comment>
<comment type="caution">
    <text evidence="8">The sequence shown here is derived from an EMBL/GenBank/DDBJ whole genome shotgun (WGS) entry which is preliminary data.</text>
</comment>
<dbReference type="EMBL" id="JACCEW010000001">
    <property type="protein sequence ID" value="NYT35479.1"/>
    <property type="molecule type" value="Genomic_DNA"/>
</dbReference>
<evidence type="ECO:0000256" key="5">
    <source>
        <dbReference type="ARBA" id="ARBA00023002"/>
    </source>
</evidence>
<keyword evidence="3" id="KW-0285">Flavoprotein</keyword>
<dbReference type="SUPFAM" id="SSF56645">
    <property type="entry name" value="Acyl-CoA dehydrogenase NM domain-like"/>
    <property type="match status" value="1"/>
</dbReference>
<protein>
    <submittedName>
        <fullName evidence="8">Acyl-CoA dehydrogenase family protein</fullName>
    </submittedName>
</protein>
<dbReference type="Proteomes" id="UP000580517">
    <property type="component" value="Unassembled WGS sequence"/>
</dbReference>
<organism evidence="8 9">
    <name type="scientific">Allopusillimonas soli</name>
    <dbReference type="NCBI Taxonomy" id="659016"/>
    <lineage>
        <taxon>Bacteria</taxon>
        <taxon>Pseudomonadati</taxon>
        <taxon>Pseudomonadota</taxon>
        <taxon>Betaproteobacteria</taxon>
        <taxon>Burkholderiales</taxon>
        <taxon>Alcaligenaceae</taxon>
        <taxon>Allopusillimonas</taxon>
    </lineage>
</organism>
<dbReference type="SUPFAM" id="SSF47203">
    <property type="entry name" value="Acyl-CoA dehydrogenase C-terminal domain-like"/>
    <property type="match status" value="1"/>
</dbReference>
<dbReference type="InterPro" id="IPR009100">
    <property type="entry name" value="AcylCoA_DH/oxidase_NM_dom_sf"/>
</dbReference>
<keyword evidence="9" id="KW-1185">Reference proteome</keyword>
<evidence type="ECO:0000256" key="4">
    <source>
        <dbReference type="ARBA" id="ARBA00022827"/>
    </source>
</evidence>
<evidence type="ECO:0000313" key="9">
    <source>
        <dbReference type="Proteomes" id="UP000580517"/>
    </source>
</evidence>
<evidence type="ECO:0000259" key="6">
    <source>
        <dbReference type="Pfam" id="PF00441"/>
    </source>
</evidence>
<reference evidence="8 9" key="1">
    <citation type="submission" date="2020-07" db="EMBL/GenBank/DDBJ databases">
        <title>Taxonomic revisions and descriptions of new bacterial species based on genomic comparisons in the high-G+C-content subgroup of the family Alcaligenaceae.</title>
        <authorList>
            <person name="Szabo A."/>
            <person name="Felfoldi T."/>
        </authorList>
    </citation>
    <scope>NUCLEOTIDE SEQUENCE [LARGE SCALE GENOMIC DNA]</scope>
    <source>
        <strain evidence="8 9">DSM 25264</strain>
    </source>
</reference>
<evidence type="ECO:0000256" key="1">
    <source>
        <dbReference type="ARBA" id="ARBA00001974"/>
    </source>
</evidence>
<dbReference type="InterPro" id="IPR009075">
    <property type="entry name" value="AcylCo_DH/oxidase_C"/>
</dbReference>
<dbReference type="RefSeq" id="WP_129967354.1">
    <property type="nucleotide sequence ID" value="NZ_JACCEW010000001.1"/>
</dbReference>
<dbReference type="InterPro" id="IPR037069">
    <property type="entry name" value="AcylCoA_DH/ox_N_sf"/>
</dbReference>
<dbReference type="GO" id="GO:0003995">
    <property type="term" value="F:acyl-CoA dehydrogenase activity"/>
    <property type="evidence" value="ECO:0007669"/>
    <property type="project" value="TreeGrafter"/>
</dbReference>
<dbReference type="Pfam" id="PF02771">
    <property type="entry name" value="Acyl-CoA_dh_N"/>
    <property type="match status" value="1"/>
</dbReference>
<dbReference type="Gene3D" id="1.20.140.10">
    <property type="entry name" value="Butyryl-CoA Dehydrogenase, subunit A, domain 3"/>
    <property type="match status" value="1"/>
</dbReference>
<dbReference type="OrthoDB" id="9770681at2"/>
<feature type="domain" description="Acyl-CoA dehydrogenase/oxidase N-terminal" evidence="7">
    <location>
        <begin position="6"/>
        <end position="116"/>
    </location>
</feature>
<keyword evidence="4" id="KW-0274">FAD</keyword>
<evidence type="ECO:0000256" key="2">
    <source>
        <dbReference type="ARBA" id="ARBA00009347"/>
    </source>
</evidence>
<name>A0A853F672_9BURK</name>
<dbReference type="Gene3D" id="2.40.110.10">
    <property type="entry name" value="Butyryl-CoA Dehydrogenase, subunit A, domain 2"/>
    <property type="match status" value="1"/>
</dbReference>
<keyword evidence="5" id="KW-0560">Oxidoreductase</keyword>
<dbReference type="GO" id="GO:0050660">
    <property type="term" value="F:flavin adenine dinucleotide binding"/>
    <property type="evidence" value="ECO:0007669"/>
    <property type="project" value="InterPro"/>
</dbReference>
<accession>A0A853F672</accession>
<evidence type="ECO:0000259" key="7">
    <source>
        <dbReference type="Pfam" id="PF02771"/>
    </source>
</evidence>
<evidence type="ECO:0000256" key="3">
    <source>
        <dbReference type="ARBA" id="ARBA00022630"/>
    </source>
</evidence>
<dbReference type="Pfam" id="PF00441">
    <property type="entry name" value="Acyl-CoA_dh_1"/>
    <property type="match status" value="1"/>
</dbReference>
<dbReference type="PANTHER" id="PTHR43884">
    <property type="entry name" value="ACYL-COA DEHYDROGENASE"/>
    <property type="match status" value="1"/>
</dbReference>
<dbReference type="CDD" id="cd00567">
    <property type="entry name" value="ACAD"/>
    <property type="match status" value="1"/>
</dbReference>
<evidence type="ECO:0000313" key="8">
    <source>
        <dbReference type="EMBL" id="NYT35479.1"/>
    </source>
</evidence>
<gene>
    <name evidence="8" type="ORF">H0A68_01230</name>
</gene>
<feature type="domain" description="Acyl-CoA dehydrogenase/oxidase C-terminal" evidence="6">
    <location>
        <begin position="228"/>
        <end position="365"/>
    </location>
</feature>
<dbReference type="InterPro" id="IPR013786">
    <property type="entry name" value="AcylCoA_DH/ox_N"/>
</dbReference>
<comment type="cofactor">
    <cofactor evidence="1">
        <name>FAD</name>
        <dbReference type="ChEBI" id="CHEBI:57692"/>
    </cofactor>
</comment>
<proteinExistence type="inferred from homology"/>
<dbReference type="InterPro" id="IPR036250">
    <property type="entry name" value="AcylCo_DH-like_C"/>
</dbReference>
<dbReference type="PANTHER" id="PTHR43884:SF20">
    <property type="entry name" value="ACYL-COA DEHYDROGENASE FADE28"/>
    <property type="match status" value="1"/>
</dbReference>